<dbReference type="PROSITE" id="PS50913">
    <property type="entry name" value="GRIP"/>
    <property type="match status" value="1"/>
</dbReference>
<feature type="coiled-coil region" evidence="1">
    <location>
        <begin position="711"/>
        <end position="1253"/>
    </location>
</feature>
<dbReference type="Gene3D" id="1.10.220.60">
    <property type="entry name" value="GRIP domain"/>
    <property type="match status" value="1"/>
</dbReference>
<dbReference type="PANTHER" id="PTHR19327">
    <property type="entry name" value="GOLGIN"/>
    <property type="match status" value="1"/>
</dbReference>
<gene>
    <name evidence="4" type="primary">golga4</name>
</gene>
<feature type="coiled-coil region" evidence="1">
    <location>
        <begin position="1551"/>
        <end position="1578"/>
    </location>
</feature>
<accession>A0A6I8R0I1</accession>
<dbReference type="InterPro" id="IPR000237">
    <property type="entry name" value="GRIP_dom"/>
</dbReference>
<feature type="region of interest" description="Disordered" evidence="2">
    <location>
        <begin position="1"/>
        <end position="52"/>
    </location>
</feature>
<dbReference type="Ensembl" id="ENSXETT00000099642">
    <property type="protein sequence ID" value="ENSXETP00000074844"/>
    <property type="gene ID" value="ENSXETG00000023419"/>
</dbReference>
<dbReference type="GeneTree" id="ENSGT00730000111139"/>
<feature type="coiled-coil region" evidence="1">
    <location>
        <begin position="216"/>
        <end position="261"/>
    </location>
</feature>
<feature type="region of interest" description="Disordered" evidence="2">
    <location>
        <begin position="80"/>
        <end position="113"/>
    </location>
</feature>
<keyword evidence="1" id="KW-0175">Coiled coil</keyword>
<feature type="region of interest" description="Disordered" evidence="2">
    <location>
        <begin position="287"/>
        <end position="329"/>
    </location>
</feature>
<dbReference type="SMART" id="SM00755">
    <property type="entry name" value="Grip"/>
    <property type="match status" value="1"/>
</dbReference>
<feature type="compositionally biased region" description="Basic and acidic residues" evidence="2">
    <location>
        <begin position="149"/>
        <end position="159"/>
    </location>
</feature>
<dbReference type="PANTHER" id="PTHR19327:SF0">
    <property type="entry name" value="GOLGIN SUBFAMILY A MEMBER 4"/>
    <property type="match status" value="1"/>
</dbReference>
<proteinExistence type="predicted"/>
<name>A0A6I8R0I1_XENTR</name>
<dbReference type="FunCoup" id="A0A6I8R0I1">
    <property type="interactions" value="2108"/>
</dbReference>
<evidence type="ECO:0000256" key="2">
    <source>
        <dbReference type="SAM" id="MobiDB-lite"/>
    </source>
</evidence>
<reference evidence="4" key="1">
    <citation type="journal article" date="2010" name="Science">
        <title>The genome of the Western clawed frog Xenopus tropicalis.</title>
        <authorList>
            <person name="Hellsten U."/>
            <person name="Harland R.M."/>
            <person name="Gilchrist M.J."/>
            <person name="Hendrix D."/>
            <person name="Jurka J."/>
            <person name="Kapitonov V."/>
            <person name="Ovcharenko I."/>
            <person name="Putnam N.H."/>
            <person name="Shu S."/>
            <person name="Taher L."/>
            <person name="Blitz I.L."/>
            <person name="Blumberg B."/>
            <person name="Dichmann D.S."/>
            <person name="Dubchak I."/>
            <person name="Amaya E."/>
            <person name="Detter J.C."/>
            <person name="Fletcher R."/>
            <person name="Gerhard D.S."/>
            <person name="Goodstein D."/>
            <person name="Graves T."/>
            <person name="Grigoriev I.V."/>
            <person name="Grimwood J."/>
            <person name="Kawashima T."/>
            <person name="Lindquist E."/>
            <person name="Lucas S.M."/>
            <person name="Mead P.E."/>
            <person name="Mitros T."/>
            <person name="Ogino H."/>
            <person name="Ohta Y."/>
            <person name="Poliakov A.V."/>
            <person name="Pollet N."/>
            <person name="Robert J."/>
            <person name="Salamov A."/>
            <person name="Sater A.K."/>
            <person name="Schmutz J."/>
            <person name="Terry A."/>
            <person name="Vize P.D."/>
            <person name="Warren W.C."/>
            <person name="Wells D."/>
            <person name="Wills A."/>
            <person name="Wilson R.K."/>
            <person name="Zimmerman L.B."/>
            <person name="Zorn A.M."/>
            <person name="Grainger R."/>
            <person name="Grammer T."/>
            <person name="Khokha M.K."/>
            <person name="Richardson P.M."/>
            <person name="Rokhsar D.S."/>
        </authorList>
    </citation>
    <scope>NUCLEOTIDE SEQUENCE [LARGE SCALE GENOMIC DNA]</scope>
    <source>
        <strain evidence="4">Nigerian</strain>
    </source>
</reference>
<feature type="compositionally biased region" description="Polar residues" evidence="2">
    <location>
        <begin position="287"/>
        <end position="313"/>
    </location>
</feature>
<sequence length="2156" mass="251545">MFKKLKQKISEEQSPSKSPLAPQQQGRPRSTSTGNRSRTSSVTEQQDDSLATADRELLAGMIAEPAFLSEYTVFALDHSKRSKQQSDGVNGSLSDNINGNDPTSSQRNEPQSFAHKLQMRVPSMESLFRSPIKESLFPSSTKENLLRSSSRDSLNKIDMENPSTVFDPPSDIESEAEDSVGSIEGLNKEQLFNRLHRMDKSLGNYRGKYSELVTAYRTMQRDKEKLQSILSQSQDKALRRIGELREELQMDQQAKKHLQEEFDASLEEKDQLISVLQTQVSLLKNRLQNGQSSTELPESTASPELDSESSLQEVDTDNRSTPDDGNAANTLNALQVRVKRQENLLQRCKKSIKSHKEQCAHLSSENEALQNQLDERLQELEKIKELHTSEKSKLITQLRDAKNSIEQLEQDKGMMIAETKRQMHETLELKEEEVSQLRSRVKKLSSHCEELQQQKEKLEKAAFEDVEKISSQKAEDAFEKLQMEEQIKAIEKASEEERVNLQKELSRVKQEVVDIMKKSCDSRISEIEKVHAEALLNKEQEYNEQIRLKEQEFQDQMNAVKKNEDETLNLLQDKEKSLMALEELERQKKTIESRAAEQLKEMQQEVENCRMRILDLESSVAEESKSQDFVSLIETERNNHNAEVATIKEMHKQDLDVLVQDQERIWSEKLELLKKENHTKIIELKEKYQRDYDSHLKEKEHNFQEHIEHMNEKTLEKLDVKQTELETLSAELSEAIKARQEIEQKLTDTENEISKIKLEYEAQIKEEREKHSEEIGSIEREKEMHTQGVEKDLKENINNLKLLQDSKECELEEFRKENQKLKEAAEKAEADHKEAFALLEAARHSHEINTHEKEQAYELKLKELQEMLKGMTQERNDLKEVTEKAETQLKNMQIELDSNKAQVQSLTKQIHEESMNMADKLNTLVLESETQVKGLKEQIEEISRIASEREHELKKVKEDHIQIILDLNNTISEKEKNILSLQEDYKVKHKNLDAKMEKLKQKFKELQESSKKKYSELESKLKKEIEKKQNELINKEREFNEKIHEMAQASSTGINHAMAQLELNHKEQIQNMTDNHQRELQETTEACEKKLSQLAEDLREKHEEELQEKDQVIAESRKQFNIKNKEKEDADKEISDLRELKTQMDATFNDLQEQLCQSAAQVLHLTQSENEFKTNCTRLTTEKQILQQQLDELKILAEEDKSKNDEIVNKVRLAEEKYQDLETLHNKVRADFAKELQDKLVEKENEFKHLLVKQENQLILCCKNAEDLFETLANGLTENHKYKLNGLIVKIANLESCMHKLKEVTLKQRSRIYEQEKQLEQFSNELLSVNQSLNQATQEKEFATLSLKNEIEALNFQNEMLKKEGGSQQQVADEKESCITQLKKELSENINIVTSLTEVVKQKESEVSSLSALINELKLKHENCVDLTEKENAIAFLTAQQKQSQQELQNQIQDLMAKIEVLNKEKSAQIDEAAKLKNKLDEWKKKAELKFVQNHNTIKELKEKVESVNKQIVEKDEKLRTVTEEFECHRSNIQETQLMSESKEFELTTQLEGQKSKISELEDQCSKLMSEKKSLMDQIEIQTIQQSEDKKALVEQLQHIQYASDNNSKEVQNKVITLEKEIDALKEKLDAEQTKWQLEKAECFQLKDKELKILEEKLTAESTNKLSELKKKAEQKIASLKKQLMSQIDEKEQSRKALESQLNVLKDNMQKESQEVQEGLQQKVENQDKKYALLLEQKKNTEADLANIRSELKLKELRVKEMEDILKDVQQKHSERELTDSEKEQALLKELESQMLTNNQLVSTHEKALRALQDDLNVKDAEIKTFKEEIDEKSKSLNELQVLFEETQSQESAMRIKLEEMESEKLKFKNEITKLQKDMRSLRKEHSQELDLLKKEITEEAEQRIKYEQEDSELKHNSKLKQLMREFNTQMAQKEREVETAVQETIAKAQEVEAELMRSQQIEAVHLHKKIAEKEDDLKRTVKRYEELLEAREEEMTAKVTELQEQLERLQEQLTQKEMQNEEEENVEEATSPEVFQAQLAQKTSQVNEYKLKEQELKEKVHILEDQVKNFTRGVFYTPIGTPYKEVNNQHAGVSVFGEPTEFEYLRKVMFEYMMGRETKTMAKVITTVLRFPTDQAQQILQREETRPLSWLLSSS</sequence>
<feature type="coiled-coil region" evidence="1">
    <location>
        <begin position="1663"/>
        <end position="1772"/>
    </location>
</feature>
<reference evidence="4" key="2">
    <citation type="submission" date="2020-05" db="UniProtKB">
        <authorList>
            <consortium name="Ensembl"/>
        </authorList>
    </citation>
    <scope>IDENTIFICATION</scope>
</reference>
<evidence type="ECO:0000313" key="4">
    <source>
        <dbReference type="Ensembl" id="ENSXETP00000074844"/>
    </source>
</evidence>
<dbReference type="Pfam" id="PF01465">
    <property type="entry name" value="GRIP"/>
    <property type="match status" value="1"/>
</dbReference>
<feature type="coiled-coil region" evidence="1">
    <location>
        <begin position="1809"/>
        <end position="2067"/>
    </location>
</feature>
<feature type="coiled-coil region" evidence="1">
    <location>
        <begin position="331"/>
        <end position="619"/>
    </location>
</feature>
<evidence type="ECO:0000259" key="3">
    <source>
        <dbReference type="PROSITE" id="PS50913"/>
    </source>
</evidence>
<feature type="domain" description="GRIP" evidence="3">
    <location>
        <begin position="2096"/>
        <end position="2143"/>
    </location>
</feature>
<evidence type="ECO:0000256" key="1">
    <source>
        <dbReference type="SAM" id="Coils"/>
    </source>
</evidence>
<feature type="region of interest" description="Disordered" evidence="2">
    <location>
        <begin position="139"/>
        <end position="181"/>
    </location>
</feature>
<organism evidence="4">
    <name type="scientific">Xenopus tropicalis</name>
    <name type="common">Western clawed frog</name>
    <name type="synonym">Silurana tropicalis</name>
    <dbReference type="NCBI Taxonomy" id="8364"/>
    <lineage>
        <taxon>Eukaryota</taxon>
        <taxon>Metazoa</taxon>
        <taxon>Chordata</taxon>
        <taxon>Craniata</taxon>
        <taxon>Vertebrata</taxon>
        <taxon>Euteleostomi</taxon>
        <taxon>Amphibia</taxon>
        <taxon>Batrachia</taxon>
        <taxon>Anura</taxon>
        <taxon>Pipoidea</taxon>
        <taxon>Pipidae</taxon>
        <taxon>Xenopodinae</taxon>
        <taxon>Xenopus</taxon>
        <taxon>Silurana</taxon>
    </lineage>
</organism>
<protein>
    <submittedName>
        <fullName evidence="4">Golgin A4</fullName>
    </submittedName>
</protein>
<dbReference type="Bgee" id="ENSXETG00000023419">
    <property type="expression patterns" value="Expressed in heart and 12 other cell types or tissues"/>
</dbReference>
<feature type="compositionally biased region" description="Polar residues" evidence="2">
    <location>
        <begin position="85"/>
        <end position="111"/>
    </location>
</feature>
<dbReference type="SUPFAM" id="SSF101283">
    <property type="entry name" value="GRIP domain"/>
    <property type="match status" value="1"/>
</dbReference>
<feature type="coiled-coil region" evidence="1">
    <location>
        <begin position="1608"/>
        <end position="1635"/>
    </location>
</feature>
<feature type="coiled-coil region" evidence="1">
    <location>
        <begin position="1400"/>
        <end position="1525"/>
    </location>
</feature>
<dbReference type="InParanoid" id="A0A6I8R0I1"/>
<dbReference type="Xenbase" id="XB-GENE-5799539">
    <property type="gene designation" value="golga4"/>
</dbReference>
<feature type="compositionally biased region" description="Low complexity" evidence="2">
    <location>
        <begin position="27"/>
        <end position="43"/>
    </location>
</feature>
<feature type="coiled-coil region" evidence="1">
    <location>
        <begin position="1319"/>
        <end position="1364"/>
    </location>
</feature>
<feature type="compositionally biased region" description="Polar residues" evidence="2">
    <location>
        <begin position="12"/>
        <end position="26"/>
    </location>
</feature>